<gene>
    <name evidence="2" type="ORF">GCM10010191_10060</name>
</gene>
<keyword evidence="3" id="KW-1185">Reference proteome</keyword>
<feature type="compositionally biased region" description="Low complexity" evidence="1">
    <location>
        <begin position="154"/>
        <end position="169"/>
    </location>
</feature>
<feature type="region of interest" description="Disordered" evidence="1">
    <location>
        <begin position="143"/>
        <end position="227"/>
    </location>
</feature>
<feature type="compositionally biased region" description="Low complexity" evidence="1">
    <location>
        <begin position="198"/>
        <end position="218"/>
    </location>
</feature>
<protein>
    <submittedName>
        <fullName evidence="2">Uncharacterized protein</fullName>
    </submittedName>
</protein>
<proteinExistence type="predicted"/>
<evidence type="ECO:0000313" key="2">
    <source>
        <dbReference type="EMBL" id="GAA2404321.1"/>
    </source>
</evidence>
<name>A0ABP5VKV7_9ACTN</name>
<dbReference type="Proteomes" id="UP001501231">
    <property type="component" value="Unassembled WGS sequence"/>
</dbReference>
<comment type="caution">
    <text evidence="2">The sequence shown here is derived from an EMBL/GenBank/DDBJ whole genome shotgun (WGS) entry which is preliminary data.</text>
</comment>
<evidence type="ECO:0000313" key="3">
    <source>
        <dbReference type="Proteomes" id="UP001501231"/>
    </source>
</evidence>
<accession>A0ABP5VKV7</accession>
<feature type="region of interest" description="Disordered" evidence="1">
    <location>
        <begin position="1"/>
        <end position="23"/>
    </location>
</feature>
<sequence length="408" mass="41450">MPEQSPTRFTMVPARRSSEPTARRRARRILGALFLAAGLSAVALIVSLTKGSSKPDLSSLDPKGRDLAHTAAVNFLAGDQQNLPHAESFDPRAAANQTANGRSTPLDYRSLNWVGFSPQHFGSEKAGFTDFEVHHFLVVLGAPGEPSAQDSQTPRAPSGARSAQPSASPSGPPSGGPPSASGGQPSAPPPGSPPGSPPAGETGSPQPSPSTSASPTAGGDTGDAPASNVLQLDVPVLLDPKGPVLAASPALSVWKNGVGKAGGRGDYTNYSGLTTEVSDAAKNQILRWARAYATGDSAGLLAITGDQDGSHRYAGLSGFTLADAPQAVQILSAIKSADGQIIVRARILLARAAPAGTVPGGNVPARPFTTFADFDLLVGETGAQPPVLAWGPAGSAAELEPYYNALAN</sequence>
<feature type="compositionally biased region" description="Pro residues" evidence="1">
    <location>
        <begin position="186"/>
        <end position="197"/>
    </location>
</feature>
<dbReference type="EMBL" id="BAAARW010000003">
    <property type="protein sequence ID" value="GAA2404321.1"/>
    <property type="molecule type" value="Genomic_DNA"/>
</dbReference>
<evidence type="ECO:0000256" key="1">
    <source>
        <dbReference type="SAM" id="MobiDB-lite"/>
    </source>
</evidence>
<organism evidence="2 3">
    <name type="scientific">Actinomadura vinacea</name>
    <dbReference type="NCBI Taxonomy" id="115336"/>
    <lineage>
        <taxon>Bacteria</taxon>
        <taxon>Bacillati</taxon>
        <taxon>Actinomycetota</taxon>
        <taxon>Actinomycetes</taxon>
        <taxon>Streptosporangiales</taxon>
        <taxon>Thermomonosporaceae</taxon>
        <taxon>Actinomadura</taxon>
    </lineage>
</organism>
<reference evidence="3" key="1">
    <citation type="journal article" date="2019" name="Int. J. Syst. Evol. Microbiol.">
        <title>The Global Catalogue of Microorganisms (GCM) 10K type strain sequencing project: providing services to taxonomists for standard genome sequencing and annotation.</title>
        <authorList>
            <consortium name="The Broad Institute Genomics Platform"/>
            <consortium name="The Broad Institute Genome Sequencing Center for Infectious Disease"/>
            <person name="Wu L."/>
            <person name="Ma J."/>
        </authorList>
    </citation>
    <scope>NUCLEOTIDE SEQUENCE [LARGE SCALE GENOMIC DNA]</scope>
    <source>
        <strain evidence="3">JCM 3325</strain>
    </source>
</reference>